<dbReference type="EMBL" id="JACHJL010000005">
    <property type="protein sequence ID" value="MBB5935339.1"/>
    <property type="molecule type" value="Genomic_DNA"/>
</dbReference>
<protein>
    <submittedName>
        <fullName evidence="1">Uncharacterized protein</fullName>
    </submittedName>
</protein>
<evidence type="ECO:0000313" key="1">
    <source>
        <dbReference type="EMBL" id="MBB5935339.1"/>
    </source>
</evidence>
<proteinExistence type="predicted"/>
<organism evidence="1 2">
    <name type="scientific">Streptomyces zagrosensis</name>
    <dbReference type="NCBI Taxonomy" id="1042984"/>
    <lineage>
        <taxon>Bacteria</taxon>
        <taxon>Bacillati</taxon>
        <taxon>Actinomycetota</taxon>
        <taxon>Actinomycetes</taxon>
        <taxon>Kitasatosporales</taxon>
        <taxon>Streptomycetaceae</taxon>
        <taxon>Streptomyces</taxon>
    </lineage>
</organism>
<accession>A0A7W9UZ27</accession>
<keyword evidence="2" id="KW-1185">Reference proteome</keyword>
<comment type="caution">
    <text evidence="1">The sequence shown here is derived from an EMBL/GenBank/DDBJ whole genome shotgun (WGS) entry which is preliminary data.</text>
</comment>
<name>A0A7W9UZ27_9ACTN</name>
<dbReference type="Proteomes" id="UP000588098">
    <property type="component" value="Unassembled WGS sequence"/>
</dbReference>
<sequence>MTTVGTAGRSTLRLLPYAVTAFAYRRRGLAFSIVLG</sequence>
<dbReference type="AlphaFoldDB" id="A0A7W9UZ27"/>
<reference evidence="1 2" key="1">
    <citation type="submission" date="2020-08" db="EMBL/GenBank/DDBJ databases">
        <title>Genomic Encyclopedia of Type Strains, Phase III (KMG-III): the genomes of soil and plant-associated and newly described type strains.</title>
        <authorList>
            <person name="Whitman W."/>
        </authorList>
    </citation>
    <scope>NUCLEOTIDE SEQUENCE [LARGE SCALE GENOMIC DNA]</scope>
    <source>
        <strain evidence="1 2">CECT 8305</strain>
    </source>
</reference>
<gene>
    <name evidence="1" type="ORF">FHS42_002401</name>
</gene>
<evidence type="ECO:0000313" key="2">
    <source>
        <dbReference type="Proteomes" id="UP000588098"/>
    </source>
</evidence>